<dbReference type="AlphaFoldDB" id="A0A4P6KT65"/>
<accession>A0A4P6KT65</accession>
<dbReference type="EMBL" id="CP035913">
    <property type="protein sequence ID" value="QBE61917.1"/>
    <property type="molecule type" value="Genomic_DNA"/>
</dbReference>
<evidence type="ECO:0000313" key="7">
    <source>
        <dbReference type="EMBL" id="QBE61917.1"/>
    </source>
</evidence>
<evidence type="ECO:0000256" key="1">
    <source>
        <dbReference type="ARBA" id="ARBA00010688"/>
    </source>
</evidence>
<keyword evidence="5" id="KW-0067">ATP-binding</keyword>
<evidence type="ECO:0000313" key="8">
    <source>
        <dbReference type="Proteomes" id="UP000290637"/>
    </source>
</evidence>
<dbReference type="OrthoDB" id="9779730at2"/>
<dbReference type="SUPFAM" id="SSF53613">
    <property type="entry name" value="Ribokinase-like"/>
    <property type="match status" value="1"/>
</dbReference>
<evidence type="ECO:0000256" key="3">
    <source>
        <dbReference type="ARBA" id="ARBA00022741"/>
    </source>
</evidence>
<evidence type="ECO:0000256" key="2">
    <source>
        <dbReference type="ARBA" id="ARBA00022679"/>
    </source>
</evidence>
<feature type="domain" description="Carbohydrate kinase PfkB" evidence="6">
    <location>
        <begin position="10"/>
        <end position="293"/>
    </location>
</feature>
<keyword evidence="2" id="KW-0808">Transferase</keyword>
<dbReference type="CDD" id="cd01167">
    <property type="entry name" value="bac_FRK"/>
    <property type="match status" value="1"/>
</dbReference>
<dbReference type="InterPro" id="IPR011611">
    <property type="entry name" value="PfkB_dom"/>
</dbReference>
<dbReference type="InterPro" id="IPR029056">
    <property type="entry name" value="Ribokinase-like"/>
</dbReference>
<keyword evidence="4 7" id="KW-0418">Kinase</keyword>
<evidence type="ECO:0000256" key="5">
    <source>
        <dbReference type="ARBA" id="ARBA00022840"/>
    </source>
</evidence>
<sequence length="303" mass="32072">MPASNYPAFVAVGEALTDLIVDNAAGTRWHAVTGGSTWNVARVMATLGAPAAFAGAISRDIFGRALWQASEQAGLDLRFIQRNDRDPLLAVVHQTHPPDYFFVGGDSADLGFDAQAMPPGWMDAVRWVHFGGISLARQPLAARLVALAESLRSRGVRISYDPNYRKVMTPAYDATLRRMAAVADVIKVSDEDLAGLFRTSDLDAALATLRSWNPQATVLYTRGAQGASLHVGAEEWCTGVPPVTVVDTVGAGDACIAGLVYSMLYRDEPGPLGHLRFAVATGAAACCTAGAAPPPLHVVFGLL</sequence>
<evidence type="ECO:0000259" key="6">
    <source>
        <dbReference type="Pfam" id="PF00294"/>
    </source>
</evidence>
<dbReference type="InterPro" id="IPR050306">
    <property type="entry name" value="PfkB_Carbo_kinase"/>
</dbReference>
<protein>
    <submittedName>
        <fullName evidence="7">Carbohydrate kinase</fullName>
    </submittedName>
</protein>
<name>A0A4P6KT65_9BURK</name>
<keyword evidence="8" id="KW-1185">Reference proteome</keyword>
<dbReference type="GO" id="GO:0016301">
    <property type="term" value="F:kinase activity"/>
    <property type="evidence" value="ECO:0007669"/>
    <property type="project" value="UniProtKB-KW"/>
</dbReference>
<dbReference type="InterPro" id="IPR002173">
    <property type="entry name" value="Carboh/pur_kinase_PfkB_CS"/>
</dbReference>
<reference evidence="7 8" key="1">
    <citation type="submission" date="2019-02" db="EMBL/GenBank/DDBJ databases">
        <title>Draft Genome Sequences of Six Type Strains of the Genus Massilia.</title>
        <authorList>
            <person name="Miess H."/>
            <person name="Frediansyhah A."/>
            <person name="Gross H."/>
        </authorList>
    </citation>
    <scope>NUCLEOTIDE SEQUENCE [LARGE SCALE GENOMIC DNA]</scope>
    <source>
        <strain evidence="7 8">DSM 17473</strain>
    </source>
</reference>
<dbReference type="PROSITE" id="PS00584">
    <property type="entry name" value="PFKB_KINASES_2"/>
    <property type="match status" value="1"/>
</dbReference>
<dbReference type="PANTHER" id="PTHR43085">
    <property type="entry name" value="HEXOKINASE FAMILY MEMBER"/>
    <property type="match status" value="1"/>
</dbReference>
<dbReference type="Proteomes" id="UP000290637">
    <property type="component" value="Chromosome"/>
</dbReference>
<dbReference type="GO" id="GO:0005524">
    <property type="term" value="F:ATP binding"/>
    <property type="evidence" value="ECO:0007669"/>
    <property type="project" value="UniProtKB-KW"/>
</dbReference>
<dbReference type="PANTHER" id="PTHR43085:SF1">
    <property type="entry name" value="PSEUDOURIDINE KINASE-RELATED"/>
    <property type="match status" value="1"/>
</dbReference>
<evidence type="ECO:0000256" key="4">
    <source>
        <dbReference type="ARBA" id="ARBA00022777"/>
    </source>
</evidence>
<keyword evidence="3" id="KW-0547">Nucleotide-binding</keyword>
<proteinExistence type="inferred from homology"/>
<dbReference type="Pfam" id="PF00294">
    <property type="entry name" value="PfkB"/>
    <property type="match status" value="1"/>
</dbReference>
<gene>
    <name evidence="7" type="ORF">EWM63_02020</name>
</gene>
<dbReference type="KEGG" id="plue:EWM63_02020"/>
<dbReference type="RefSeq" id="WP_130185054.1">
    <property type="nucleotide sequence ID" value="NZ_CP035913.1"/>
</dbReference>
<comment type="similarity">
    <text evidence="1">Belongs to the carbohydrate kinase PfkB family.</text>
</comment>
<dbReference type="Gene3D" id="3.40.1190.20">
    <property type="match status" value="1"/>
</dbReference>
<organism evidence="7 8">
    <name type="scientific">Pseudoduganella lutea</name>
    <dbReference type="NCBI Taxonomy" id="321985"/>
    <lineage>
        <taxon>Bacteria</taxon>
        <taxon>Pseudomonadati</taxon>
        <taxon>Pseudomonadota</taxon>
        <taxon>Betaproteobacteria</taxon>
        <taxon>Burkholderiales</taxon>
        <taxon>Oxalobacteraceae</taxon>
        <taxon>Telluria group</taxon>
        <taxon>Pseudoduganella</taxon>
    </lineage>
</organism>